<proteinExistence type="predicted"/>
<keyword evidence="1" id="KW-0472">Membrane</keyword>
<dbReference type="EMBL" id="LT635767">
    <property type="protein sequence ID" value="SGZ54761.1"/>
    <property type="molecule type" value="Genomic_DNA"/>
</dbReference>
<keyword evidence="1" id="KW-0812">Transmembrane</keyword>
<reference evidence="2 3" key="1">
    <citation type="submission" date="2016-10" db="EMBL/GenBank/DDBJ databases">
        <authorList>
            <person name="de Groot N.N."/>
        </authorList>
    </citation>
    <scope>NUCLEOTIDE SEQUENCE [LARGE SCALE GENOMIC DNA]</scope>
    <source>
        <strain evidence="2 3">PYCC 4715</strain>
    </source>
</reference>
<gene>
    <name evidence="2" type="ORF">SAMEA4029009_CIC11G00000002749</name>
</gene>
<protein>
    <submittedName>
        <fullName evidence="2">CIC11C00000002749</fullName>
    </submittedName>
</protein>
<evidence type="ECO:0000313" key="3">
    <source>
        <dbReference type="Proteomes" id="UP000182259"/>
    </source>
</evidence>
<keyword evidence="1" id="KW-1133">Transmembrane helix</keyword>
<sequence length="173" mass="19612">MTQEAEEKLFLPKSSLGSGSVTVADSSQRSNVFRTRVKFITKNKDPTFTNLYSQKEAVFVFDPESTVQQAAEYAASHYPASNSQSIPIFHKVWVFFSESKILSNTMAVTDVEVNVHSMFREDDVMIVTNDANILDIQQKQAGRMVVTFFSGFGAFLIAFFGFIVFITWYYDLH</sequence>
<organism evidence="2 3">
    <name type="scientific">Sungouiella intermedia</name>
    <dbReference type="NCBI Taxonomy" id="45354"/>
    <lineage>
        <taxon>Eukaryota</taxon>
        <taxon>Fungi</taxon>
        <taxon>Dikarya</taxon>
        <taxon>Ascomycota</taxon>
        <taxon>Saccharomycotina</taxon>
        <taxon>Pichiomycetes</taxon>
        <taxon>Metschnikowiaceae</taxon>
        <taxon>Sungouiella</taxon>
    </lineage>
</organism>
<dbReference type="AlphaFoldDB" id="A0A1L0BTU1"/>
<name>A0A1L0BTU1_9ASCO</name>
<evidence type="ECO:0000256" key="1">
    <source>
        <dbReference type="SAM" id="Phobius"/>
    </source>
</evidence>
<accession>A0A1L0BTU1</accession>
<evidence type="ECO:0000313" key="2">
    <source>
        <dbReference type="EMBL" id="SGZ54761.1"/>
    </source>
</evidence>
<dbReference type="Proteomes" id="UP000182259">
    <property type="component" value="Chromosome IV"/>
</dbReference>
<feature type="transmembrane region" description="Helical" evidence="1">
    <location>
        <begin position="145"/>
        <end position="170"/>
    </location>
</feature>